<dbReference type="NCBIfam" id="NF007501">
    <property type="entry name" value="PRK10094.1"/>
    <property type="match status" value="1"/>
</dbReference>
<reference evidence="6 7" key="1">
    <citation type="submission" date="2016-12" db="EMBL/GenBank/DDBJ databases">
        <title>Izhakiella australiana sp. nov. of genus Izhakiella isolated from Australian desert.</title>
        <authorList>
            <person name="Ji M."/>
        </authorList>
    </citation>
    <scope>NUCLEOTIDE SEQUENCE [LARGE SCALE GENOMIC DNA]</scope>
    <source>
        <strain evidence="6 7">D4N98</strain>
    </source>
</reference>
<keyword evidence="2" id="KW-0805">Transcription regulation</keyword>
<accession>A0A1S8YSC5</accession>
<dbReference type="STRING" id="1926881.BTJ39_02530"/>
<dbReference type="OrthoDB" id="196624at2"/>
<sequence length="321" mass="35378">MLDPEILRTFIGVAETGSFSRAADKLCKTTATISYRIKLLEENTGVALLQRTTRSVSLTPAGMHLLEQAREWLSWIDGMPAELRQINDGVERQVNIVINNLVYSPTAVSRLLAWLTQRYPFTQFNFSRQIYMGVWDTMLHDDFSLAIGVTGSESLAETIAIAPLGEVKWLFVMAADHPLRQHAGPLTEGHLRQYPAINIEDSARRLTKRVAWRLSGQKEILVPDMETKIAAHLAGVGVGFLPAPLCQPLIAQGALLSRAIPAMRPPSPLSLAWRKDQSGSAVQDIVSLFQNSCAEIAGFLAPFSTAEYREVGCRHGVSDTV</sequence>
<evidence type="ECO:0000256" key="3">
    <source>
        <dbReference type="ARBA" id="ARBA00023125"/>
    </source>
</evidence>
<dbReference type="Gene3D" id="1.10.10.10">
    <property type="entry name" value="Winged helix-like DNA-binding domain superfamily/Winged helix DNA-binding domain"/>
    <property type="match status" value="1"/>
</dbReference>
<evidence type="ECO:0000313" key="7">
    <source>
        <dbReference type="Proteomes" id="UP000190667"/>
    </source>
</evidence>
<dbReference type="InterPro" id="IPR036390">
    <property type="entry name" value="WH_DNA-bd_sf"/>
</dbReference>
<dbReference type="RefSeq" id="WP_078001079.1">
    <property type="nucleotide sequence ID" value="NZ_MRUL01000001.1"/>
</dbReference>
<proteinExistence type="inferred from homology"/>
<name>A0A1S8YSC5_9GAMM</name>
<feature type="domain" description="HTH lysR-type" evidence="5">
    <location>
        <begin position="2"/>
        <end position="59"/>
    </location>
</feature>
<protein>
    <submittedName>
        <fullName evidence="6">Transcriptional regulator</fullName>
    </submittedName>
</protein>
<comment type="caution">
    <text evidence="6">The sequence shown here is derived from an EMBL/GenBank/DDBJ whole genome shotgun (WGS) entry which is preliminary data.</text>
</comment>
<dbReference type="Pfam" id="PF03466">
    <property type="entry name" value="LysR_substrate"/>
    <property type="match status" value="1"/>
</dbReference>
<keyword evidence="4" id="KW-0804">Transcription</keyword>
<dbReference type="Gene3D" id="3.40.190.10">
    <property type="entry name" value="Periplasmic binding protein-like II"/>
    <property type="match status" value="2"/>
</dbReference>
<keyword evidence="3" id="KW-0238">DNA-binding</keyword>
<organism evidence="6 7">
    <name type="scientific">Izhakiella australiensis</name>
    <dbReference type="NCBI Taxonomy" id="1926881"/>
    <lineage>
        <taxon>Bacteria</taxon>
        <taxon>Pseudomonadati</taxon>
        <taxon>Pseudomonadota</taxon>
        <taxon>Gammaproteobacteria</taxon>
        <taxon>Enterobacterales</taxon>
        <taxon>Erwiniaceae</taxon>
        <taxon>Izhakiella</taxon>
    </lineage>
</organism>
<evidence type="ECO:0000259" key="5">
    <source>
        <dbReference type="PROSITE" id="PS50931"/>
    </source>
</evidence>
<comment type="similarity">
    <text evidence="1">Belongs to the LysR transcriptional regulatory family.</text>
</comment>
<dbReference type="InterPro" id="IPR036388">
    <property type="entry name" value="WH-like_DNA-bd_sf"/>
</dbReference>
<dbReference type="InterPro" id="IPR005119">
    <property type="entry name" value="LysR_subst-bd"/>
</dbReference>
<evidence type="ECO:0000256" key="4">
    <source>
        <dbReference type="ARBA" id="ARBA00023163"/>
    </source>
</evidence>
<dbReference type="FunFam" id="1.10.10.10:FF:000001">
    <property type="entry name" value="LysR family transcriptional regulator"/>
    <property type="match status" value="1"/>
</dbReference>
<dbReference type="PROSITE" id="PS50931">
    <property type="entry name" value="HTH_LYSR"/>
    <property type="match status" value="1"/>
</dbReference>
<dbReference type="PANTHER" id="PTHR30579">
    <property type="entry name" value="TRANSCRIPTIONAL REGULATOR"/>
    <property type="match status" value="1"/>
</dbReference>
<dbReference type="SUPFAM" id="SSF46785">
    <property type="entry name" value="Winged helix' DNA-binding domain"/>
    <property type="match status" value="1"/>
</dbReference>
<dbReference type="GO" id="GO:0003677">
    <property type="term" value="F:DNA binding"/>
    <property type="evidence" value="ECO:0007669"/>
    <property type="project" value="UniProtKB-KW"/>
</dbReference>
<evidence type="ECO:0000313" key="6">
    <source>
        <dbReference type="EMBL" id="OON42049.1"/>
    </source>
</evidence>
<dbReference type="SUPFAM" id="SSF53850">
    <property type="entry name" value="Periplasmic binding protein-like II"/>
    <property type="match status" value="1"/>
</dbReference>
<dbReference type="EMBL" id="MRUL01000001">
    <property type="protein sequence ID" value="OON42049.1"/>
    <property type="molecule type" value="Genomic_DNA"/>
</dbReference>
<evidence type="ECO:0000256" key="2">
    <source>
        <dbReference type="ARBA" id="ARBA00023015"/>
    </source>
</evidence>
<dbReference type="InterPro" id="IPR000847">
    <property type="entry name" value="LysR_HTH_N"/>
</dbReference>
<dbReference type="PANTHER" id="PTHR30579:SF0">
    <property type="entry name" value="HTH-TYPE TRANSCRIPTIONAL ACTIVATOR ALLS"/>
    <property type="match status" value="1"/>
</dbReference>
<dbReference type="AlphaFoldDB" id="A0A1S8YSC5"/>
<gene>
    <name evidence="6" type="ORF">BTJ39_02530</name>
</gene>
<dbReference type="GO" id="GO:0003700">
    <property type="term" value="F:DNA-binding transcription factor activity"/>
    <property type="evidence" value="ECO:0007669"/>
    <property type="project" value="InterPro"/>
</dbReference>
<dbReference type="InterPro" id="IPR050176">
    <property type="entry name" value="LTTR"/>
</dbReference>
<dbReference type="Pfam" id="PF00126">
    <property type="entry name" value="HTH_1"/>
    <property type="match status" value="1"/>
</dbReference>
<keyword evidence="7" id="KW-1185">Reference proteome</keyword>
<evidence type="ECO:0000256" key="1">
    <source>
        <dbReference type="ARBA" id="ARBA00009437"/>
    </source>
</evidence>
<dbReference type="Proteomes" id="UP000190667">
    <property type="component" value="Unassembled WGS sequence"/>
</dbReference>